<proteinExistence type="inferred from homology"/>
<evidence type="ECO:0000256" key="5">
    <source>
        <dbReference type="ARBA" id="ARBA00023004"/>
    </source>
</evidence>
<comment type="cofactor">
    <cofactor evidence="1">
        <name>heme</name>
        <dbReference type="ChEBI" id="CHEBI:30413"/>
    </cofactor>
</comment>
<dbReference type="PRINTS" id="PR00463">
    <property type="entry name" value="EP450I"/>
</dbReference>
<organism evidence="6 7">
    <name type="scientific">Marasmius tenuissimus</name>
    <dbReference type="NCBI Taxonomy" id="585030"/>
    <lineage>
        <taxon>Eukaryota</taxon>
        <taxon>Fungi</taxon>
        <taxon>Dikarya</taxon>
        <taxon>Basidiomycota</taxon>
        <taxon>Agaricomycotina</taxon>
        <taxon>Agaricomycetes</taxon>
        <taxon>Agaricomycetidae</taxon>
        <taxon>Agaricales</taxon>
        <taxon>Marasmiineae</taxon>
        <taxon>Marasmiaceae</taxon>
        <taxon>Marasmius</taxon>
    </lineage>
</organism>
<keyword evidence="7" id="KW-1185">Reference proteome</keyword>
<keyword evidence="5" id="KW-0408">Iron</keyword>
<evidence type="ECO:0000256" key="4">
    <source>
        <dbReference type="ARBA" id="ARBA00023002"/>
    </source>
</evidence>
<dbReference type="InterPro" id="IPR002401">
    <property type="entry name" value="Cyt_P450_E_grp-I"/>
</dbReference>
<dbReference type="Pfam" id="PF00067">
    <property type="entry name" value="p450"/>
    <property type="match status" value="1"/>
</dbReference>
<evidence type="ECO:0000256" key="3">
    <source>
        <dbReference type="ARBA" id="ARBA00022723"/>
    </source>
</evidence>
<keyword evidence="3" id="KW-0479">Metal-binding</keyword>
<protein>
    <recommendedName>
        <fullName evidence="8">Cytochrome P450</fullName>
    </recommendedName>
</protein>
<evidence type="ECO:0008006" key="8">
    <source>
        <dbReference type="Google" id="ProtNLM"/>
    </source>
</evidence>
<keyword evidence="4" id="KW-0560">Oxidoreductase</keyword>
<dbReference type="Proteomes" id="UP001437256">
    <property type="component" value="Unassembled WGS sequence"/>
</dbReference>
<dbReference type="InterPro" id="IPR001128">
    <property type="entry name" value="Cyt_P450"/>
</dbReference>
<reference evidence="6 7" key="1">
    <citation type="submission" date="2024-05" db="EMBL/GenBank/DDBJ databases">
        <title>A draft genome resource for the thread blight pathogen Marasmius tenuissimus strain MS-2.</title>
        <authorList>
            <person name="Yulfo-Soto G.E."/>
            <person name="Baruah I.K."/>
            <person name="Amoako-Attah I."/>
            <person name="Bukari Y."/>
            <person name="Meinhardt L.W."/>
            <person name="Bailey B.A."/>
            <person name="Cohen S.P."/>
        </authorList>
    </citation>
    <scope>NUCLEOTIDE SEQUENCE [LARGE SCALE GENOMIC DNA]</scope>
    <source>
        <strain evidence="6 7">MS-2</strain>
    </source>
</reference>
<dbReference type="InterPro" id="IPR036396">
    <property type="entry name" value="Cyt_P450_sf"/>
</dbReference>
<dbReference type="CDD" id="cd11041">
    <property type="entry name" value="CYP503A1-like"/>
    <property type="match status" value="1"/>
</dbReference>
<dbReference type="PANTHER" id="PTHR46206">
    <property type="entry name" value="CYTOCHROME P450"/>
    <property type="match status" value="1"/>
</dbReference>
<dbReference type="Gene3D" id="1.10.630.10">
    <property type="entry name" value="Cytochrome P450"/>
    <property type="match status" value="1"/>
</dbReference>
<evidence type="ECO:0000313" key="6">
    <source>
        <dbReference type="EMBL" id="KAL0064832.1"/>
    </source>
</evidence>
<evidence type="ECO:0000256" key="2">
    <source>
        <dbReference type="ARBA" id="ARBA00010617"/>
    </source>
</evidence>
<comment type="similarity">
    <text evidence="2">Belongs to the cytochrome P450 family.</text>
</comment>
<dbReference type="EMBL" id="JBBXMP010000056">
    <property type="protein sequence ID" value="KAL0064832.1"/>
    <property type="molecule type" value="Genomic_DNA"/>
</dbReference>
<gene>
    <name evidence="6" type="ORF">AAF712_008229</name>
</gene>
<comment type="caution">
    <text evidence="6">The sequence shown here is derived from an EMBL/GenBank/DDBJ whole genome shotgun (WGS) entry which is preliminary data.</text>
</comment>
<evidence type="ECO:0000256" key="1">
    <source>
        <dbReference type="ARBA" id="ARBA00001971"/>
    </source>
</evidence>
<evidence type="ECO:0000313" key="7">
    <source>
        <dbReference type="Proteomes" id="UP001437256"/>
    </source>
</evidence>
<dbReference type="SUPFAM" id="SSF48264">
    <property type="entry name" value="Cytochrome P450"/>
    <property type="match status" value="1"/>
</dbReference>
<sequence length="359" mass="40059">MDGWQVIVSGEQHHDDMRRAPDDVISSMAAIEDTLQLKYTMSPKINVSPLQDRVIRSLNVALNGMVIGLFPEILHPVAGRIFTKRHNSLRRAVRHLAPIVSERLEMERQYGPGVEWPGKPNDLVSWLLDECAVNGQDWQKGSIEDLAMRVLGVNFVAVHTTSTAITTSLHRLAANPHVTDSLREEINHGVLEEESGWSKTAVVKMYYLLDSFLKESTRMGMIGPFGVSRVALKDFKFSDGTAIPAGTKVAMAAHNIHHTDDHYPSPDSFQASRFSDKGDTLKNHMATPTWGWLTLGAGKHACSGRFFAVNELKILLSHIVLNYDVKFPDDNIAFPDPIVVGTAFMPNNRSKVLFRERQV</sequence>
<name>A0ABR2ZT33_9AGAR</name>
<accession>A0ABR2ZT33</accession>